<evidence type="ECO:0000256" key="1">
    <source>
        <dbReference type="SAM" id="MobiDB-lite"/>
    </source>
</evidence>
<dbReference type="Gene3D" id="3.10.450.50">
    <property type="match status" value="1"/>
</dbReference>
<sequence>MPGTSPASSLLGDARGGRPQTEPPPRLRWPTGRDTDRTSVPVRSSVMVSTAEEQARRTIDRYLQLLAAGDVAGVLELFTDDGVVRSPMNGAIPAREFYPELAATTARSMITPIDVYLSVTDPRCAAVRFRYDWRLPDDTATTFDCIDVITLDDTGRIAELRIVYDTHPLRMAWQASLPAP</sequence>
<dbReference type="InterPro" id="IPR032710">
    <property type="entry name" value="NTF2-like_dom_sf"/>
</dbReference>
<dbReference type="Pfam" id="PF12680">
    <property type="entry name" value="SnoaL_2"/>
    <property type="match status" value="1"/>
</dbReference>
<dbReference type="InterPro" id="IPR037401">
    <property type="entry name" value="SnoaL-like"/>
</dbReference>
<dbReference type="SUPFAM" id="SSF54427">
    <property type="entry name" value="NTF2-like"/>
    <property type="match status" value="1"/>
</dbReference>
<accession>A0AAC9PPR3</accession>
<reference evidence="4" key="1">
    <citation type="submission" date="2016-06" db="EMBL/GenBank/DDBJ databases">
        <title>Complete genome sequence of Actinoalloteichus fjordicus DSM 46855 (=ADI127-17), type strain of the new species Actinoalloteichus fjordicus.</title>
        <authorList>
            <person name="Ruckert C."/>
            <person name="Nouioui I."/>
            <person name="Willmese J."/>
            <person name="van Wezel G."/>
            <person name="Klenk H.-P."/>
            <person name="Kalinowski J."/>
            <person name="Zotchev S.B."/>
        </authorList>
    </citation>
    <scope>NUCLEOTIDE SEQUENCE [LARGE SCALE GENOMIC DNA]</scope>
    <source>
        <strain evidence="4">ADI127-7</strain>
    </source>
</reference>
<proteinExistence type="predicted"/>
<evidence type="ECO:0000313" key="3">
    <source>
        <dbReference type="EMBL" id="APU12126.1"/>
    </source>
</evidence>
<feature type="region of interest" description="Disordered" evidence="1">
    <location>
        <begin position="1"/>
        <end position="50"/>
    </location>
</feature>
<keyword evidence="3" id="KW-0413">Isomerase</keyword>
<dbReference type="AlphaFoldDB" id="A0AAC9PPR3"/>
<dbReference type="KEGG" id="acad:UA74_00125"/>
<organism evidence="3 4">
    <name type="scientific">Actinoalloteichus fjordicus</name>
    <dbReference type="NCBI Taxonomy" id="1612552"/>
    <lineage>
        <taxon>Bacteria</taxon>
        <taxon>Bacillati</taxon>
        <taxon>Actinomycetota</taxon>
        <taxon>Actinomycetes</taxon>
        <taxon>Pseudonocardiales</taxon>
        <taxon>Pseudonocardiaceae</taxon>
        <taxon>Actinoalloteichus</taxon>
    </lineage>
</organism>
<protein>
    <submittedName>
        <fullName evidence="3">Ketosteroid isomerase-like protein</fullName>
    </submittedName>
</protein>
<dbReference type="GO" id="GO:0016853">
    <property type="term" value="F:isomerase activity"/>
    <property type="evidence" value="ECO:0007669"/>
    <property type="project" value="UniProtKB-KW"/>
</dbReference>
<gene>
    <name evidence="3" type="ORF">UA74_00125</name>
</gene>
<dbReference type="EMBL" id="CP016076">
    <property type="protein sequence ID" value="APU12126.1"/>
    <property type="molecule type" value="Genomic_DNA"/>
</dbReference>
<evidence type="ECO:0000313" key="4">
    <source>
        <dbReference type="Proteomes" id="UP000185511"/>
    </source>
</evidence>
<evidence type="ECO:0000259" key="2">
    <source>
        <dbReference type="Pfam" id="PF12680"/>
    </source>
</evidence>
<dbReference type="Proteomes" id="UP000185511">
    <property type="component" value="Chromosome"/>
</dbReference>
<keyword evidence="4" id="KW-1185">Reference proteome</keyword>
<feature type="domain" description="SnoaL-like" evidence="2">
    <location>
        <begin position="60"/>
        <end position="159"/>
    </location>
</feature>
<name>A0AAC9PPR3_9PSEU</name>